<feature type="compositionally biased region" description="Basic and acidic residues" evidence="2">
    <location>
        <begin position="310"/>
        <end position="321"/>
    </location>
</feature>
<name>A0A094YK48_9PROT</name>
<accession>A0A094YK48</accession>
<evidence type="ECO:0000256" key="2">
    <source>
        <dbReference type="SAM" id="MobiDB-lite"/>
    </source>
</evidence>
<keyword evidence="3" id="KW-1133">Transmembrane helix</keyword>
<dbReference type="Proteomes" id="UP000029448">
    <property type="component" value="Unassembled WGS sequence"/>
</dbReference>
<dbReference type="GO" id="GO:0008233">
    <property type="term" value="F:peptidase activity"/>
    <property type="evidence" value="ECO:0007669"/>
    <property type="project" value="UniProtKB-KW"/>
</dbReference>
<dbReference type="SUPFAM" id="SSF117892">
    <property type="entry name" value="Band 7/SPFH domain"/>
    <property type="match status" value="1"/>
</dbReference>
<dbReference type="CDD" id="cd03402">
    <property type="entry name" value="SPFH_like_u2"/>
    <property type="match status" value="1"/>
</dbReference>
<proteinExistence type="predicted"/>
<organism evidence="5 6">
    <name type="scientific">Acetobacter tropicalis</name>
    <dbReference type="NCBI Taxonomy" id="104102"/>
    <lineage>
        <taxon>Bacteria</taxon>
        <taxon>Pseudomonadati</taxon>
        <taxon>Pseudomonadota</taxon>
        <taxon>Alphaproteobacteria</taxon>
        <taxon>Acetobacterales</taxon>
        <taxon>Acetobacteraceae</taxon>
        <taxon>Acetobacter</taxon>
    </lineage>
</organism>
<dbReference type="PATRIC" id="fig|104102.7.peg.2400"/>
<reference evidence="5 6" key="1">
    <citation type="submission" date="2014-06" db="EMBL/GenBank/DDBJ databases">
        <title>Functional and comparative genomic analyses of the Drosophila gut microbiota identify candidate symbiosis factors.</title>
        <authorList>
            <person name="Newell P.D."/>
            <person name="Chaston J.M."/>
            <person name="Douglas A.E."/>
        </authorList>
    </citation>
    <scope>NUCLEOTIDE SEQUENCE [LARGE SCALE GENOMIC DNA]</scope>
    <source>
        <strain evidence="5 6">DmCS_006</strain>
    </source>
</reference>
<dbReference type="Pfam" id="PF01145">
    <property type="entry name" value="Band_7"/>
    <property type="match status" value="1"/>
</dbReference>
<dbReference type="SMART" id="SM00244">
    <property type="entry name" value="PHB"/>
    <property type="match status" value="1"/>
</dbReference>
<dbReference type="GeneID" id="89479496"/>
<dbReference type="Gene3D" id="3.30.479.30">
    <property type="entry name" value="Band 7 domain"/>
    <property type="match status" value="1"/>
</dbReference>
<feature type="region of interest" description="Disordered" evidence="2">
    <location>
        <begin position="301"/>
        <end position="321"/>
    </location>
</feature>
<feature type="region of interest" description="Disordered" evidence="2">
    <location>
        <begin position="187"/>
        <end position="206"/>
    </location>
</feature>
<comment type="caution">
    <text evidence="5">The sequence shown here is derived from an EMBL/GenBank/DDBJ whole genome shotgun (WGS) entry which is preliminary data.</text>
</comment>
<dbReference type="STRING" id="104102.AtDm6_2426"/>
<dbReference type="EMBL" id="JOKM01000079">
    <property type="protein sequence ID" value="KGB22415.1"/>
    <property type="molecule type" value="Genomic_DNA"/>
</dbReference>
<protein>
    <submittedName>
        <fullName evidence="5">Membrane protease family protein</fullName>
    </submittedName>
</protein>
<feature type="transmembrane region" description="Helical" evidence="3">
    <location>
        <begin position="67"/>
        <end position="86"/>
    </location>
</feature>
<dbReference type="GO" id="GO:0006508">
    <property type="term" value="P:proteolysis"/>
    <property type="evidence" value="ECO:0007669"/>
    <property type="project" value="UniProtKB-KW"/>
</dbReference>
<evidence type="ECO:0000313" key="5">
    <source>
        <dbReference type="EMBL" id="KGB22415.1"/>
    </source>
</evidence>
<gene>
    <name evidence="5" type="ORF">AtDm6_2426</name>
</gene>
<dbReference type="AlphaFoldDB" id="A0A094YK48"/>
<evidence type="ECO:0000256" key="1">
    <source>
        <dbReference type="ARBA" id="ARBA00004167"/>
    </source>
</evidence>
<feature type="transmembrane region" description="Helical" evidence="3">
    <location>
        <begin position="34"/>
        <end position="55"/>
    </location>
</feature>
<evidence type="ECO:0000259" key="4">
    <source>
        <dbReference type="SMART" id="SM00244"/>
    </source>
</evidence>
<comment type="subcellular location">
    <subcellularLocation>
        <location evidence="1">Membrane</location>
        <topology evidence="1">Single-pass membrane protein</topology>
    </subcellularLocation>
</comment>
<keyword evidence="5" id="KW-0645">Protease</keyword>
<evidence type="ECO:0000313" key="6">
    <source>
        <dbReference type="Proteomes" id="UP000029448"/>
    </source>
</evidence>
<keyword evidence="3" id="KW-0472">Membrane</keyword>
<feature type="region of interest" description="Disordered" evidence="2">
    <location>
        <begin position="1"/>
        <end position="20"/>
    </location>
</feature>
<keyword evidence="6" id="KW-1185">Reference proteome</keyword>
<feature type="domain" description="Band 7" evidence="4">
    <location>
        <begin position="81"/>
        <end position="269"/>
    </location>
</feature>
<dbReference type="GO" id="GO:0016020">
    <property type="term" value="C:membrane"/>
    <property type="evidence" value="ECO:0007669"/>
    <property type="project" value="UniProtKB-SubCell"/>
</dbReference>
<dbReference type="InterPro" id="IPR001107">
    <property type="entry name" value="Band_7"/>
</dbReference>
<sequence length="344" mass="37380">MLSATQSPPTGRLEGNTTTRSGHITEHTFRAISAWPVLATCLALGIAGAWLFYLVGQHIVPSPGLPIIGIACFLLAFFLLKGLIILQPNEAAVCLLFGRYKGTLTQAGFCWLNPLYTRQKLSLRLKTQETGPLKVNDAVGNPVEIGAVIIWRVSEAARATLEVDNYGLYVSAQSETALRLLASRHPYDPTEQQDALPTRDTGTGTGTGTPAFTEALSSITLRDGSDVLASILLQELQLRMAAVGIDVVEARISHLAYAPEIAGAMLRKQAANAVIAARRVITQGAVSIIDDALADLEARMGHQLPPPTTRRHDLQPPDCPDRRPRSYPCCEYRFMNDALRQNNF</sequence>
<dbReference type="InterPro" id="IPR036013">
    <property type="entry name" value="Band_7/SPFH_dom_sf"/>
</dbReference>
<keyword evidence="5" id="KW-0378">Hydrolase</keyword>
<keyword evidence="3" id="KW-0812">Transmembrane</keyword>
<dbReference type="PANTHER" id="PTHR43446:SF1">
    <property type="entry name" value="BAND 7 DOMAIN-CONTAINING PROTEIN"/>
    <property type="match status" value="1"/>
</dbReference>
<dbReference type="RefSeq" id="WP_052051407.1">
    <property type="nucleotide sequence ID" value="NZ_JACAOJ010000003.1"/>
</dbReference>
<dbReference type="PANTHER" id="PTHR43446">
    <property type="entry name" value="MEMBRANE PROTEIN-RELATED"/>
    <property type="match status" value="1"/>
</dbReference>
<evidence type="ECO:0000256" key="3">
    <source>
        <dbReference type="SAM" id="Phobius"/>
    </source>
</evidence>